<reference evidence="4" key="1">
    <citation type="submission" date="2023-01" db="EMBL/GenBank/DDBJ databases">
        <title>The chitinases involved in constricting ring structure development in the nematode-trapping fungus Drechslerella dactyloides.</title>
        <authorList>
            <person name="Wang R."/>
            <person name="Zhang L."/>
            <person name="Tang P."/>
            <person name="Li S."/>
            <person name="Liang L."/>
        </authorList>
    </citation>
    <scope>NUCLEOTIDE SEQUENCE</scope>
    <source>
        <strain evidence="4">YMF1.00031</strain>
    </source>
</reference>
<evidence type="ECO:0000256" key="1">
    <source>
        <dbReference type="SAM" id="MobiDB-lite"/>
    </source>
</evidence>
<proteinExistence type="predicted"/>
<keyword evidence="2" id="KW-0472">Membrane</keyword>
<feature type="transmembrane region" description="Helical" evidence="2">
    <location>
        <begin position="956"/>
        <end position="980"/>
    </location>
</feature>
<feature type="compositionally biased region" description="Acidic residues" evidence="1">
    <location>
        <begin position="413"/>
        <end position="429"/>
    </location>
</feature>
<comment type="caution">
    <text evidence="4">The sequence shown here is derived from an EMBL/GenBank/DDBJ whole genome shotgun (WGS) entry which is preliminary data.</text>
</comment>
<dbReference type="InterPro" id="IPR000253">
    <property type="entry name" value="FHA_dom"/>
</dbReference>
<feature type="domain" description="FHA" evidence="3">
    <location>
        <begin position="94"/>
        <end position="211"/>
    </location>
</feature>
<feature type="region of interest" description="Disordered" evidence="1">
    <location>
        <begin position="623"/>
        <end position="781"/>
    </location>
</feature>
<keyword evidence="2" id="KW-0812">Transmembrane</keyword>
<dbReference type="InterPro" id="IPR008984">
    <property type="entry name" value="SMAD_FHA_dom_sf"/>
</dbReference>
<accession>A0AAD6IRP5</accession>
<feature type="compositionally biased region" description="Low complexity" evidence="1">
    <location>
        <begin position="430"/>
        <end position="447"/>
    </location>
</feature>
<dbReference type="Gene3D" id="2.60.200.20">
    <property type="match status" value="1"/>
</dbReference>
<dbReference type="Proteomes" id="UP001221413">
    <property type="component" value="Unassembled WGS sequence"/>
</dbReference>
<evidence type="ECO:0000313" key="5">
    <source>
        <dbReference type="Proteomes" id="UP001221413"/>
    </source>
</evidence>
<feature type="compositionally biased region" description="Acidic residues" evidence="1">
    <location>
        <begin position="749"/>
        <end position="759"/>
    </location>
</feature>
<feature type="compositionally biased region" description="Low complexity" evidence="1">
    <location>
        <begin position="392"/>
        <end position="404"/>
    </location>
</feature>
<feature type="compositionally biased region" description="Acidic residues" evidence="1">
    <location>
        <begin position="923"/>
        <end position="935"/>
    </location>
</feature>
<evidence type="ECO:0000259" key="3">
    <source>
        <dbReference type="PROSITE" id="PS50006"/>
    </source>
</evidence>
<evidence type="ECO:0000256" key="2">
    <source>
        <dbReference type="SAM" id="Phobius"/>
    </source>
</evidence>
<keyword evidence="5" id="KW-1185">Reference proteome</keyword>
<dbReference type="SUPFAM" id="SSF49879">
    <property type="entry name" value="SMAD/FHA domain"/>
    <property type="match status" value="1"/>
</dbReference>
<feature type="compositionally biased region" description="Acidic residues" evidence="1">
    <location>
        <begin position="700"/>
        <end position="723"/>
    </location>
</feature>
<dbReference type="EMBL" id="JAQGDS010000011">
    <property type="protein sequence ID" value="KAJ6257324.1"/>
    <property type="molecule type" value="Genomic_DNA"/>
</dbReference>
<gene>
    <name evidence="4" type="ORF">Dda_8213</name>
</gene>
<feature type="region of interest" description="Disordered" evidence="1">
    <location>
        <begin position="900"/>
        <end position="957"/>
    </location>
</feature>
<feature type="compositionally biased region" description="Basic and acidic residues" evidence="1">
    <location>
        <begin position="763"/>
        <end position="779"/>
    </location>
</feature>
<protein>
    <recommendedName>
        <fullName evidence="3">FHA domain-containing protein</fullName>
    </recommendedName>
</protein>
<organism evidence="4 5">
    <name type="scientific">Drechslerella dactyloides</name>
    <name type="common">Nematode-trapping fungus</name>
    <name type="synonym">Arthrobotrys dactyloides</name>
    <dbReference type="NCBI Taxonomy" id="74499"/>
    <lineage>
        <taxon>Eukaryota</taxon>
        <taxon>Fungi</taxon>
        <taxon>Dikarya</taxon>
        <taxon>Ascomycota</taxon>
        <taxon>Pezizomycotina</taxon>
        <taxon>Orbiliomycetes</taxon>
        <taxon>Orbiliales</taxon>
        <taxon>Orbiliaceae</taxon>
        <taxon>Drechslerella</taxon>
    </lineage>
</organism>
<sequence length="985" mass="107997">MASAAEREFGPQAPRLTPESPTLGPQEAHPLVDFFDSSFGLGFEKTDSSRKMHHRDLGYVSRAGNCDVILSPIGPVDDSLGTRKITIDKQNFLITVGRSSRNKAKGLLPDPRNAYFDSPVMSRLHAWLRCDDDGKVGFPDTRLLLQPHLSMIHTPINDPIDSPSCPHTSNTTFYSFPHLLTPSRTNLALEPQVLISDARSMHGTYLNDKRLEPSVCYPLETGSIVRFGNAVTRGSGMLSLVPNPSPRLRAFAKILEETFCPKQFTVEIVQKSTTSEIQHGYGLTSDELVLPDSPYSSEDEDDDVMITDVKPISKPDLERESWICASSSDTATIGRELLQEPSCSNVDISIIRNTTHVDLTVDPPMQQQTKPVMHPRISISELLAQERKEQSRQSSHSPASQGSSDGHPIVLYSDDEDDDSRPDIDDDASSSDAEPSSESAPTSPISARSSEATKASLPLPDVQSPNSPAVNTPLGPVTFLDELVSPEVKQAWTNTWKSPLFSPFSNLMRSPDGAITTPDSKQLDFASPLNISRDSITNLANRTKLAMEQVRKAEALRDRAYDFLRSRIEMQNLRDIYNPPKDTGADEAYPTPRVQDLDTGKTDSTIPIWVRNFGQGANVESKFEAEATSSMNDPAPAAESPCEDQGVEDWCSEEDISESAETRSPSPECKMVEDSEMSYGDDHERNYVPSRRDPACCLDDGLDYYSEEEESSEDEESSDADSDADMKEPFELEISSVEDNEMDYTREDDYLEDDNDGDTESQLSKEEETLPHTEEELHRSQTVKNAMSMENFFSPNDEPADEFDAVAAWCERAGDFPDPSGRLSPRLSTNLSRFEAPREPTPEPSAQPAMVPDASSDASLPACKKRKRADSEEAEECADIMDTVAEDILLSRKIAPLPSRSILRSRAGPSALGSPNAQRTIDEPSELAAEPEVEASDPTSEPEKKKPRVENTGGSWGSTLATAIAGALVGGVGVFAALVATASDM</sequence>
<feature type="compositionally biased region" description="Basic and acidic residues" evidence="1">
    <location>
        <begin position="680"/>
        <end position="694"/>
    </location>
</feature>
<name>A0AAD6IRP5_DREDA</name>
<feature type="region of interest" description="Disordered" evidence="1">
    <location>
        <begin position="1"/>
        <end position="27"/>
    </location>
</feature>
<feature type="compositionally biased region" description="Acidic residues" evidence="1">
    <location>
        <begin position="641"/>
        <end position="658"/>
    </location>
</feature>
<feature type="region of interest" description="Disordered" evidence="1">
    <location>
        <begin position="815"/>
        <end position="876"/>
    </location>
</feature>
<dbReference type="AlphaFoldDB" id="A0AAD6IRP5"/>
<feature type="region of interest" description="Disordered" evidence="1">
    <location>
        <begin position="576"/>
        <end position="600"/>
    </location>
</feature>
<dbReference type="Pfam" id="PF00498">
    <property type="entry name" value="FHA"/>
    <property type="match status" value="1"/>
</dbReference>
<evidence type="ECO:0000313" key="4">
    <source>
        <dbReference type="EMBL" id="KAJ6257324.1"/>
    </source>
</evidence>
<keyword evidence="2" id="KW-1133">Transmembrane helix</keyword>
<feature type="region of interest" description="Disordered" evidence="1">
    <location>
        <begin position="385"/>
        <end position="470"/>
    </location>
</feature>
<dbReference type="PROSITE" id="PS50006">
    <property type="entry name" value="FHA_DOMAIN"/>
    <property type="match status" value="1"/>
</dbReference>